<dbReference type="InterPro" id="IPR027843">
    <property type="entry name" value="DUF4440"/>
</dbReference>
<dbReference type="InterPro" id="IPR032710">
    <property type="entry name" value="NTF2-like_dom_sf"/>
</dbReference>
<evidence type="ECO:0000313" key="2">
    <source>
        <dbReference type="EMBL" id="MFC0047057.1"/>
    </source>
</evidence>
<dbReference type="EMBL" id="JBHLXP010000001">
    <property type="protein sequence ID" value="MFC0047057.1"/>
    <property type="molecule type" value="Genomic_DNA"/>
</dbReference>
<dbReference type="Proteomes" id="UP001589813">
    <property type="component" value="Unassembled WGS sequence"/>
</dbReference>
<dbReference type="Pfam" id="PF14534">
    <property type="entry name" value="DUF4440"/>
    <property type="match status" value="1"/>
</dbReference>
<gene>
    <name evidence="2" type="ORF">ACFFJP_01990</name>
</gene>
<sequence>MEDLKTILIELEERLFQPDVRSSSTALSKLISDDFIEVNASGLRFGKVNVLERLPTEIASEITARDYELRMLGLDCAQLLYKAEVLKNEQLSPTYSHRCSIWRRSSSGQWQMIYHQGTTCTPL</sequence>
<accession>A0ABV6B858</accession>
<name>A0ABV6B858_9GAMM</name>
<dbReference type="RefSeq" id="WP_377239933.1">
    <property type="nucleotide sequence ID" value="NZ_JBHLXP010000001.1"/>
</dbReference>
<proteinExistence type="predicted"/>
<dbReference type="SUPFAM" id="SSF54427">
    <property type="entry name" value="NTF2-like"/>
    <property type="match status" value="1"/>
</dbReference>
<protein>
    <submittedName>
        <fullName evidence="2">DUF4440 domain-containing protein</fullName>
    </submittedName>
</protein>
<organism evidence="2 3">
    <name type="scientific">Rheinheimera tilapiae</name>
    <dbReference type="NCBI Taxonomy" id="875043"/>
    <lineage>
        <taxon>Bacteria</taxon>
        <taxon>Pseudomonadati</taxon>
        <taxon>Pseudomonadota</taxon>
        <taxon>Gammaproteobacteria</taxon>
        <taxon>Chromatiales</taxon>
        <taxon>Chromatiaceae</taxon>
        <taxon>Rheinheimera</taxon>
    </lineage>
</organism>
<feature type="domain" description="DUF4440" evidence="1">
    <location>
        <begin position="8"/>
        <end position="112"/>
    </location>
</feature>
<comment type="caution">
    <text evidence="2">The sequence shown here is derived from an EMBL/GenBank/DDBJ whole genome shotgun (WGS) entry which is preliminary data.</text>
</comment>
<reference evidence="2 3" key="1">
    <citation type="submission" date="2024-09" db="EMBL/GenBank/DDBJ databases">
        <authorList>
            <person name="Sun Q."/>
            <person name="Mori K."/>
        </authorList>
    </citation>
    <scope>NUCLEOTIDE SEQUENCE [LARGE SCALE GENOMIC DNA]</scope>
    <source>
        <strain evidence="2 3">KCTC 23315</strain>
    </source>
</reference>
<keyword evidence="3" id="KW-1185">Reference proteome</keyword>
<evidence type="ECO:0000313" key="3">
    <source>
        <dbReference type="Proteomes" id="UP001589813"/>
    </source>
</evidence>
<dbReference type="Gene3D" id="3.10.450.50">
    <property type="match status" value="1"/>
</dbReference>
<evidence type="ECO:0000259" key="1">
    <source>
        <dbReference type="Pfam" id="PF14534"/>
    </source>
</evidence>